<keyword evidence="3 5" id="KW-1133">Transmembrane helix</keyword>
<evidence type="ECO:0000313" key="7">
    <source>
        <dbReference type="Proteomes" id="UP000028302"/>
    </source>
</evidence>
<evidence type="ECO:0000256" key="4">
    <source>
        <dbReference type="ARBA" id="ARBA00023136"/>
    </source>
</evidence>
<feature type="transmembrane region" description="Helical" evidence="5">
    <location>
        <begin position="87"/>
        <end position="106"/>
    </location>
</feature>
<organism evidence="6 7">
    <name type="scientific">Salinisphaera hydrothermalis (strain C41B8)</name>
    <dbReference type="NCBI Taxonomy" id="1304275"/>
    <lineage>
        <taxon>Bacteria</taxon>
        <taxon>Pseudomonadati</taxon>
        <taxon>Pseudomonadota</taxon>
        <taxon>Gammaproteobacteria</taxon>
        <taxon>Salinisphaerales</taxon>
        <taxon>Salinisphaeraceae</taxon>
        <taxon>Salinisphaera</taxon>
    </lineage>
</organism>
<keyword evidence="7" id="KW-1185">Reference proteome</keyword>
<comment type="caution">
    <text evidence="6">The sequence shown here is derived from an EMBL/GenBank/DDBJ whole genome shotgun (WGS) entry which is preliminary data.</text>
</comment>
<dbReference type="EMBL" id="APNK01000003">
    <property type="protein sequence ID" value="KEZ78785.1"/>
    <property type="molecule type" value="Genomic_DNA"/>
</dbReference>
<reference evidence="6 7" key="1">
    <citation type="submission" date="2013-03" db="EMBL/GenBank/DDBJ databases">
        <title>Salinisphaera hydrothermalis C41B8 Genome Sequencing.</title>
        <authorList>
            <person name="Li C."/>
            <person name="Lai Q."/>
            <person name="Shao Z."/>
        </authorList>
    </citation>
    <scope>NUCLEOTIDE SEQUENCE [LARGE SCALE GENOMIC DNA]</scope>
    <source>
        <strain evidence="6 7">C41B8</strain>
    </source>
</reference>
<proteinExistence type="predicted"/>
<dbReference type="Gene3D" id="1.20.120.350">
    <property type="entry name" value="Voltage-gated potassium channels. Chain C"/>
    <property type="match status" value="1"/>
</dbReference>
<dbReference type="STRING" id="1304275.C41B8_04181"/>
<dbReference type="eggNOG" id="ENOG502ZATM">
    <property type="taxonomic scope" value="Bacteria"/>
</dbReference>
<protein>
    <submittedName>
        <fullName evidence="6">Preprotein translocase subunit SecA</fullName>
    </submittedName>
</protein>
<evidence type="ECO:0000256" key="5">
    <source>
        <dbReference type="SAM" id="Phobius"/>
    </source>
</evidence>
<accession>A0A084IQ01</accession>
<dbReference type="Proteomes" id="UP000028302">
    <property type="component" value="Unassembled WGS sequence"/>
</dbReference>
<dbReference type="SUPFAM" id="SSF81324">
    <property type="entry name" value="Voltage-gated potassium channels"/>
    <property type="match status" value="1"/>
</dbReference>
<gene>
    <name evidence="6" type="ORF">C41B8_04181</name>
</gene>
<evidence type="ECO:0000256" key="1">
    <source>
        <dbReference type="ARBA" id="ARBA00004141"/>
    </source>
</evidence>
<evidence type="ECO:0000256" key="3">
    <source>
        <dbReference type="ARBA" id="ARBA00022989"/>
    </source>
</evidence>
<evidence type="ECO:0000256" key="2">
    <source>
        <dbReference type="ARBA" id="ARBA00022692"/>
    </source>
</evidence>
<evidence type="ECO:0000313" key="6">
    <source>
        <dbReference type="EMBL" id="KEZ78785.1"/>
    </source>
</evidence>
<feature type="transmembrane region" description="Helical" evidence="5">
    <location>
        <begin position="29"/>
        <end position="50"/>
    </location>
</feature>
<dbReference type="RefSeq" id="WP_051883022.1">
    <property type="nucleotide sequence ID" value="NZ_APNK01000003.1"/>
</dbReference>
<keyword evidence="4 5" id="KW-0472">Membrane</keyword>
<sequence>MSLSEHVGRAETPDPFAVISGDRTLGERLLLVWDLGIIVLVTINLALIIFDTLFAIGPVGHAFGSVWPSAHDWYAGTVHQNFTTIDLAFVSVFVLDVLAGWALAIAQRRYYRWYFYPFVRWYDVLGCIPVAGFRFLRVLRVMSITMRLQRLGVIDIRGWWLYRQLMVYYDIVVEEISDRVVLKVLTGVQDEMKSGGKQLSRQIVRDVIAPRRRQLTTAASTQLEYSLVAAYRSNRDQIQAYVTQIVGRAADANPALKNLERVPMLGGFVSEAIDDAIRDTVNQVLDEAVEGLSSDEFDALVGNIVESAIERLLAQDMGSASSEIRDATIEVLELVKEQVAVQRWREHFE</sequence>
<keyword evidence="2 5" id="KW-0812">Transmembrane</keyword>
<dbReference type="GO" id="GO:0016020">
    <property type="term" value="C:membrane"/>
    <property type="evidence" value="ECO:0007669"/>
    <property type="project" value="UniProtKB-SubCell"/>
</dbReference>
<dbReference type="PATRIC" id="fig|1304275.5.peg.853"/>
<name>A0A084IQ01_SALHC</name>
<dbReference type="InterPro" id="IPR027359">
    <property type="entry name" value="Volt_channel_dom_sf"/>
</dbReference>
<feature type="transmembrane region" description="Helical" evidence="5">
    <location>
        <begin position="118"/>
        <end position="136"/>
    </location>
</feature>
<dbReference type="OrthoDB" id="974877at2"/>
<dbReference type="AlphaFoldDB" id="A0A084IQ01"/>
<comment type="subcellular location">
    <subcellularLocation>
        <location evidence="1">Membrane</location>
        <topology evidence="1">Multi-pass membrane protein</topology>
    </subcellularLocation>
</comment>